<dbReference type="GO" id="GO:0004519">
    <property type="term" value="F:endonuclease activity"/>
    <property type="evidence" value="ECO:0007669"/>
    <property type="project" value="UniProtKB-KW"/>
</dbReference>
<feature type="binding site" evidence="10">
    <location>
        <position position="189"/>
    </location>
    <ligand>
        <name>[4Fe-4S] cluster</name>
        <dbReference type="ChEBI" id="CHEBI:49883"/>
    </ligand>
</feature>
<keyword evidence="5 10" id="KW-0378">Hydrolase</keyword>
<dbReference type="EC" id="4.2.99.18" evidence="10"/>
<protein>
    <recommendedName>
        <fullName evidence="10">Endonuclease III</fullName>
        <ecNumber evidence="10">4.2.99.18</ecNumber>
    </recommendedName>
    <alternativeName>
        <fullName evidence="10">DNA-(apurinic or apyrimidinic site) lyase</fullName>
    </alternativeName>
</protein>
<dbReference type="PROSITE" id="PS01155">
    <property type="entry name" value="ENDONUCLEASE_III_2"/>
    <property type="match status" value="1"/>
</dbReference>
<evidence type="ECO:0000256" key="5">
    <source>
        <dbReference type="ARBA" id="ARBA00022801"/>
    </source>
</evidence>
<evidence type="ECO:0000256" key="8">
    <source>
        <dbReference type="ARBA" id="ARBA00023204"/>
    </source>
</evidence>
<keyword evidence="12" id="KW-0540">Nuclease</keyword>
<name>A0ABU3BN69_9BACT</name>
<reference evidence="12 13" key="1">
    <citation type="submission" date="2023-09" db="EMBL/GenBank/DDBJ databases">
        <authorList>
            <person name="Rey-Velasco X."/>
        </authorList>
    </citation>
    <scope>NUCLEOTIDE SEQUENCE [LARGE SCALE GENOMIC DNA]</scope>
    <source>
        <strain evidence="12 13">F394</strain>
    </source>
</reference>
<organism evidence="12 13">
    <name type="scientific">Rubrivirga litoralis</name>
    <dbReference type="NCBI Taxonomy" id="3075598"/>
    <lineage>
        <taxon>Bacteria</taxon>
        <taxon>Pseudomonadati</taxon>
        <taxon>Rhodothermota</taxon>
        <taxon>Rhodothermia</taxon>
        <taxon>Rhodothermales</taxon>
        <taxon>Rubricoccaceae</taxon>
        <taxon>Rubrivirga</taxon>
    </lineage>
</organism>
<evidence type="ECO:0000256" key="2">
    <source>
        <dbReference type="ARBA" id="ARBA00022485"/>
    </source>
</evidence>
<dbReference type="InterPro" id="IPR004036">
    <property type="entry name" value="Endonuclease-III-like_CS2"/>
</dbReference>
<evidence type="ECO:0000256" key="7">
    <source>
        <dbReference type="ARBA" id="ARBA00023014"/>
    </source>
</evidence>
<comment type="function">
    <text evidence="10">DNA repair enzyme that has both DNA N-glycosylase activity and AP-lyase activity. The DNA N-glycosylase activity releases various damaged pyrimidines from DNA by cleaving the N-glycosidic bond, leaving an AP (apurinic/apyrimidinic) site. The AP-lyase activity cleaves the phosphodiester bond 3' to the AP site by a beta-elimination, leaving a 3'-terminal unsaturated sugar and a product with a terminal 5'-phosphate.</text>
</comment>
<dbReference type="CDD" id="cd00056">
    <property type="entry name" value="ENDO3c"/>
    <property type="match status" value="1"/>
</dbReference>
<dbReference type="Gene3D" id="1.10.1670.10">
    <property type="entry name" value="Helix-hairpin-Helix base-excision DNA repair enzymes (C-terminal)"/>
    <property type="match status" value="1"/>
</dbReference>
<dbReference type="PANTHER" id="PTHR10359:SF18">
    <property type="entry name" value="ENDONUCLEASE III"/>
    <property type="match status" value="1"/>
</dbReference>
<evidence type="ECO:0000256" key="1">
    <source>
        <dbReference type="ARBA" id="ARBA00008343"/>
    </source>
</evidence>
<dbReference type="InterPro" id="IPR005759">
    <property type="entry name" value="Nth"/>
</dbReference>
<keyword evidence="8 10" id="KW-0234">DNA repair</keyword>
<comment type="cofactor">
    <cofactor evidence="10">
        <name>[4Fe-4S] cluster</name>
        <dbReference type="ChEBI" id="CHEBI:49883"/>
    </cofactor>
    <text evidence="10">Binds 1 [4Fe-4S] cluster.</text>
</comment>
<feature type="binding site" evidence="10">
    <location>
        <position position="196"/>
    </location>
    <ligand>
        <name>[4Fe-4S] cluster</name>
        <dbReference type="ChEBI" id="CHEBI:49883"/>
    </ligand>
</feature>
<gene>
    <name evidence="10 12" type="primary">nth</name>
    <name evidence="12" type="ORF">RM540_03220</name>
</gene>
<dbReference type="PANTHER" id="PTHR10359">
    <property type="entry name" value="A/G-SPECIFIC ADENINE GLYCOSYLASE/ENDONUCLEASE III"/>
    <property type="match status" value="1"/>
</dbReference>
<evidence type="ECO:0000256" key="3">
    <source>
        <dbReference type="ARBA" id="ARBA00022723"/>
    </source>
</evidence>
<sequence>MTRREKAAAVLDRLRADIPAPETELRYRTEFELLVAVILSAQCTDKRVNLVTPALFEAYPDAAAMAEAEADEIFPYIRSVSYPNNKAKALAKTARMLRDDYGGEVPREHAELVKLAGVGRKTANVVVAVAFDEPAIAVDTHVFRVSNRIGLVKDRPTPLAVEKGLRRVIPRDAWGEAHHLLILHGRYTCEARAPKCGRCPLVGQPDGPDLCDYYAALERLPAPLDGLDPKRGRYYSKTARRYFDEPATKTDRAGVEQIADPWTGSMSVFDTKTGRTTKRVKDYRV</sequence>
<dbReference type="Pfam" id="PF00730">
    <property type="entry name" value="HhH-GPD"/>
    <property type="match status" value="1"/>
</dbReference>
<evidence type="ECO:0000313" key="12">
    <source>
        <dbReference type="EMBL" id="MDT0630746.1"/>
    </source>
</evidence>
<comment type="caution">
    <text evidence="12">The sequence shown here is derived from an EMBL/GenBank/DDBJ whole genome shotgun (WGS) entry which is preliminary data.</text>
</comment>
<accession>A0ABU3BN69</accession>
<keyword evidence="10" id="KW-0456">Lyase</keyword>
<dbReference type="Pfam" id="PF00633">
    <property type="entry name" value="HHH"/>
    <property type="match status" value="1"/>
</dbReference>
<dbReference type="InterPro" id="IPR011257">
    <property type="entry name" value="DNA_glycosylase"/>
</dbReference>
<keyword evidence="7 10" id="KW-0411">Iron-sulfur</keyword>
<dbReference type="InterPro" id="IPR003265">
    <property type="entry name" value="HhH-GPD_domain"/>
</dbReference>
<keyword evidence="3 10" id="KW-0479">Metal-binding</keyword>
<evidence type="ECO:0000259" key="11">
    <source>
        <dbReference type="SMART" id="SM00478"/>
    </source>
</evidence>
<keyword evidence="2 10" id="KW-0004">4Fe-4S</keyword>
<dbReference type="EMBL" id="JAVRHT010000004">
    <property type="protein sequence ID" value="MDT0630746.1"/>
    <property type="molecule type" value="Genomic_DNA"/>
</dbReference>
<keyword evidence="9 10" id="KW-0326">Glycosidase</keyword>
<evidence type="ECO:0000256" key="4">
    <source>
        <dbReference type="ARBA" id="ARBA00022763"/>
    </source>
</evidence>
<keyword evidence="13" id="KW-1185">Reference proteome</keyword>
<dbReference type="Proteomes" id="UP001267426">
    <property type="component" value="Unassembled WGS sequence"/>
</dbReference>
<dbReference type="NCBIfam" id="TIGR01083">
    <property type="entry name" value="nth"/>
    <property type="match status" value="1"/>
</dbReference>
<keyword evidence="6 10" id="KW-0408">Iron</keyword>
<dbReference type="SUPFAM" id="SSF48150">
    <property type="entry name" value="DNA-glycosylase"/>
    <property type="match status" value="1"/>
</dbReference>
<comment type="similarity">
    <text evidence="1 10">Belongs to the Nth/MutY family.</text>
</comment>
<evidence type="ECO:0000256" key="10">
    <source>
        <dbReference type="HAMAP-Rule" id="MF_00942"/>
    </source>
</evidence>
<feature type="domain" description="HhH-GPD" evidence="11">
    <location>
        <begin position="39"/>
        <end position="187"/>
    </location>
</feature>
<evidence type="ECO:0000256" key="9">
    <source>
        <dbReference type="ARBA" id="ARBA00023295"/>
    </source>
</evidence>
<dbReference type="HAMAP" id="MF_00942">
    <property type="entry name" value="Nth"/>
    <property type="match status" value="1"/>
</dbReference>
<dbReference type="InterPro" id="IPR000445">
    <property type="entry name" value="HhH_motif"/>
</dbReference>
<comment type="catalytic activity">
    <reaction evidence="10">
        <text>2'-deoxyribonucleotide-(2'-deoxyribose 5'-phosphate)-2'-deoxyribonucleotide-DNA = a 3'-end 2'-deoxyribonucleotide-(2,3-dehydro-2,3-deoxyribose 5'-phosphate)-DNA + a 5'-end 5'-phospho-2'-deoxyribonucleoside-DNA + H(+)</text>
        <dbReference type="Rhea" id="RHEA:66592"/>
        <dbReference type="Rhea" id="RHEA-COMP:13180"/>
        <dbReference type="Rhea" id="RHEA-COMP:16897"/>
        <dbReference type="Rhea" id="RHEA-COMP:17067"/>
        <dbReference type="ChEBI" id="CHEBI:15378"/>
        <dbReference type="ChEBI" id="CHEBI:136412"/>
        <dbReference type="ChEBI" id="CHEBI:157695"/>
        <dbReference type="ChEBI" id="CHEBI:167181"/>
        <dbReference type="EC" id="4.2.99.18"/>
    </reaction>
</comment>
<feature type="binding site" evidence="10">
    <location>
        <position position="211"/>
    </location>
    <ligand>
        <name>[4Fe-4S] cluster</name>
        <dbReference type="ChEBI" id="CHEBI:49883"/>
    </ligand>
</feature>
<proteinExistence type="inferred from homology"/>
<dbReference type="Gene3D" id="1.10.340.30">
    <property type="entry name" value="Hypothetical protein, domain 2"/>
    <property type="match status" value="1"/>
</dbReference>
<dbReference type="InterPro" id="IPR023170">
    <property type="entry name" value="HhH_base_excis_C"/>
</dbReference>
<evidence type="ECO:0000313" key="13">
    <source>
        <dbReference type="Proteomes" id="UP001267426"/>
    </source>
</evidence>
<keyword evidence="4 10" id="KW-0227">DNA damage</keyword>
<dbReference type="SMART" id="SM00478">
    <property type="entry name" value="ENDO3c"/>
    <property type="match status" value="1"/>
</dbReference>
<keyword evidence="12" id="KW-0255">Endonuclease</keyword>
<dbReference type="RefSeq" id="WP_311662071.1">
    <property type="nucleotide sequence ID" value="NZ_JAVRHT010000004.1"/>
</dbReference>
<keyword evidence="10" id="KW-0238">DNA-binding</keyword>
<evidence type="ECO:0000256" key="6">
    <source>
        <dbReference type="ARBA" id="ARBA00023004"/>
    </source>
</evidence>
<feature type="binding site" evidence="10">
    <location>
        <position position="199"/>
    </location>
    <ligand>
        <name>[4Fe-4S] cluster</name>
        <dbReference type="ChEBI" id="CHEBI:49883"/>
    </ligand>
</feature>